<name>A0ABR3EXT9_9AGAR</name>
<comment type="caution">
    <text evidence="2">The sequence shown here is derived from an EMBL/GenBank/DDBJ whole genome shotgun (WGS) entry which is preliminary data.</text>
</comment>
<keyword evidence="1" id="KW-0732">Signal</keyword>
<gene>
    <name evidence="2" type="ORF">V5O48_014284</name>
</gene>
<feature type="signal peptide" evidence="1">
    <location>
        <begin position="1"/>
        <end position="18"/>
    </location>
</feature>
<evidence type="ECO:0000256" key="1">
    <source>
        <dbReference type="SAM" id="SignalP"/>
    </source>
</evidence>
<evidence type="ECO:0000313" key="3">
    <source>
        <dbReference type="Proteomes" id="UP001465976"/>
    </source>
</evidence>
<organism evidence="2 3">
    <name type="scientific">Marasmius crinis-equi</name>
    <dbReference type="NCBI Taxonomy" id="585013"/>
    <lineage>
        <taxon>Eukaryota</taxon>
        <taxon>Fungi</taxon>
        <taxon>Dikarya</taxon>
        <taxon>Basidiomycota</taxon>
        <taxon>Agaricomycotina</taxon>
        <taxon>Agaricomycetes</taxon>
        <taxon>Agaricomycetidae</taxon>
        <taxon>Agaricales</taxon>
        <taxon>Marasmiineae</taxon>
        <taxon>Marasmiaceae</taxon>
        <taxon>Marasmius</taxon>
    </lineage>
</organism>
<dbReference type="Proteomes" id="UP001465976">
    <property type="component" value="Unassembled WGS sequence"/>
</dbReference>
<dbReference type="EMBL" id="JBAHYK010001519">
    <property type="protein sequence ID" value="KAL0567712.1"/>
    <property type="molecule type" value="Genomic_DNA"/>
</dbReference>
<protein>
    <submittedName>
        <fullName evidence="2">Uncharacterized protein</fullName>
    </submittedName>
</protein>
<accession>A0ABR3EXT9</accession>
<sequence length="176" mass="18014">MFARLAPLFVCALGAISAIANPEPATEATADLGGLSIGDIINALGIGLISNITTFITLETLDTNIASAAVRIKNPLPLELTLVSASSKAGLNGTTYAEFTHTFSPPLIIPILGTVDSPRIDNVNLVQGATASLDIIPFGILDLQDTDILVRAGSIFGLGGIPIPITGLKQNGVPTA</sequence>
<feature type="chain" id="PRO_5046342368" evidence="1">
    <location>
        <begin position="19"/>
        <end position="176"/>
    </location>
</feature>
<evidence type="ECO:0000313" key="2">
    <source>
        <dbReference type="EMBL" id="KAL0567712.1"/>
    </source>
</evidence>
<keyword evidence="3" id="KW-1185">Reference proteome</keyword>
<proteinExistence type="predicted"/>
<reference evidence="2 3" key="1">
    <citation type="submission" date="2024-02" db="EMBL/GenBank/DDBJ databases">
        <title>A draft genome for the cacao thread blight pathogen Marasmius crinis-equi.</title>
        <authorList>
            <person name="Cohen S.P."/>
            <person name="Baruah I.K."/>
            <person name="Amoako-Attah I."/>
            <person name="Bukari Y."/>
            <person name="Meinhardt L.W."/>
            <person name="Bailey B.A."/>
        </authorList>
    </citation>
    <scope>NUCLEOTIDE SEQUENCE [LARGE SCALE GENOMIC DNA]</scope>
    <source>
        <strain evidence="2 3">GH-76</strain>
    </source>
</reference>